<keyword evidence="1" id="KW-1133">Transmembrane helix</keyword>
<evidence type="ECO:0000259" key="2">
    <source>
        <dbReference type="Pfam" id="PF19066"/>
    </source>
</evidence>
<feature type="domain" description="Minor capsid protein P9 transmembrane helices" evidence="2">
    <location>
        <begin position="7"/>
        <end position="75"/>
    </location>
</feature>
<name>A0A6C0E2Z4_9ZZZZ</name>
<dbReference type="EMBL" id="MN739721">
    <property type="protein sequence ID" value="QHT22893.1"/>
    <property type="molecule type" value="Genomic_DNA"/>
</dbReference>
<dbReference type="Pfam" id="PF19066">
    <property type="entry name" value="P9_TM"/>
    <property type="match status" value="1"/>
</dbReference>
<protein>
    <recommendedName>
        <fullName evidence="2">Minor capsid protein P9 transmembrane helices domain-containing protein</fullName>
    </recommendedName>
</protein>
<keyword evidence="1" id="KW-0812">Transmembrane</keyword>
<sequence>MTTYIPFWSNDPTILFNKTQLGKLWPQSAMAFEENLNAISRLIILLSVLGFLFTLNLNFLLIGIITLFVVLFIYKMRKTYIIKTLLEKKEGFSDMGHINVIPEKTIPLDNKLTNPVTLESVLRSDFYPTTKKNPLGNVLLTEIMDDPDRKAAAPSFNVDVSEDITRSAKKTVQYLNPDIKNTNKQLFGDLANNFELDWSMRNFYSMPNTRVTNDQGAYGEYLYGNMPSAKEGNAFALVQDNLRYILI</sequence>
<feature type="transmembrane region" description="Helical" evidence="1">
    <location>
        <begin position="42"/>
        <end position="74"/>
    </location>
</feature>
<organism evidence="3">
    <name type="scientific">viral metagenome</name>
    <dbReference type="NCBI Taxonomy" id="1070528"/>
    <lineage>
        <taxon>unclassified sequences</taxon>
        <taxon>metagenomes</taxon>
        <taxon>organismal metagenomes</taxon>
    </lineage>
</organism>
<evidence type="ECO:0000313" key="3">
    <source>
        <dbReference type="EMBL" id="QHT22893.1"/>
    </source>
</evidence>
<dbReference type="AlphaFoldDB" id="A0A6C0E2Z4"/>
<keyword evidence="1" id="KW-0472">Membrane</keyword>
<reference evidence="3" key="1">
    <citation type="journal article" date="2020" name="Nature">
        <title>Giant virus diversity and host interactions through global metagenomics.</title>
        <authorList>
            <person name="Schulz F."/>
            <person name="Roux S."/>
            <person name="Paez-Espino D."/>
            <person name="Jungbluth S."/>
            <person name="Walsh D.A."/>
            <person name="Denef V.J."/>
            <person name="McMahon K.D."/>
            <person name="Konstantinidis K.T."/>
            <person name="Eloe-Fadrosh E.A."/>
            <person name="Kyrpides N.C."/>
            <person name="Woyke T."/>
        </authorList>
    </citation>
    <scope>NUCLEOTIDE SEQUENCE</scope>
    <source>
        <strain evidence="3">GVMAG-M-3300023179-114</strain>
    </source>
</reference>
<dbReference type="InterPro" id="IPR043915">
    <property type="entry name" value="P9_TM"/>
</dbReference>
<evidence type="ECO:0000256" key="1">
    <source>
        <dbReference type="SAM" id="Phobius"/>
    </source>
</evidence>
<proteinExistence type="predicted"/>
<accession>A0A6C0E2Z4</accession>